<dbReference type="InterPro" id="IPR036865">
    <property type="entry name" value="CRAL-TRIO_dom_sf"/>
</dbReference>
<comment type="subcellular location">
    <subcellularLocation>
        <location evidence="2">Cytoplasm</location>
    </subcellularLocation>
    <subcellularLocation>
        <location evidence="1">Membrane</location>
    </subcellularLocation>
</comment>
<dbReference type="Proteomes" id="UP000027138">
    <property type="component" value="Unassembled WGS sequence"/>
</dbReference>
<dbReference type="PROSITE" id="PS50191">
    <property type="entry name" value="CRAL_TRIO"/>
    <property type="match status" value="1"/>
</dbReference>
<keyword evidence="4" id="KW-0813">Transport</keyword>
<dbReference type="Pfam" id="PF25099">
    <property type="entry name" value="GOLD_PATL1_C"/>
    <property type="match status" value="1"/>
</dbReference>
<keyword evidence="6" id="KW-0132">Cell division</keyword>
<dbReference type="PROSITE" id="PS50866">
    <property type="entry name" value="GOLD"/>
    <property type="match status" value="1"/>
</dbReference>
<evidence type="ECO:0000256" key="3">
    <source>
        <dbReference type="ARBA" id="ARBA00007155"/>
    </source>
</evidence>
<dbReference type="Gene3D" id="3.40.525.10">
    <property type="entry name" value="CRAL-TRIO lipid binding domain"/>
    <property type="match status" value="1"/>
</dbReference>
<dbReference type="Pfam" id="PF00650">
    <property type="entry name" value="CRAL_TRIO"/>
    <property type="match status" value="1"/>
</dbReference>
<evidence type="ECO:0000256" key="5">
    <source>
        <dbReference type="ARBA" id="ARBA00022490"/>
    </source>
</evidence>
<dbReference type="KEGG" id="jcu:105636781"/>
<sequence>MTVEAKVEETQMAQVVIPEEEPKKIVEESKKDVQVDNEVKQVVSDDGPKPKTVQKSSSYKEESNFLSDLKDCEKKALNELKSKLEEAILGNNIFKKEEIKKKEKESEAKEGEEGEKNEEVKKEGDEEKEKQEKDCEEEKKVEGNEIDQDIALWGIPLLPSKGAEGIDVILLKFLRAREFKVNDAFEMLKKTLQWRKESKIDSILEEDLQVDLSSAFYMNGIDREGHPVCYNIYGVFGNEELYKKALGTDENRKQFLRWRFQLMEKGIGKLDLKPGGVTSLLQISDLKNSPSPSKKELRVAMNQAVGLLQDNYPEFVARNIFINVPFWYYALNSLLSRFLTQRSKSKFVVARPAKVTETLLKYIPAEEIPVQYGGFKRESDFEFSKEDGEVSELIIKSGSTATIEITAGEVGATLLWDLTVLGWEVNYKEEFVPNDEGSYTIIIQKNKKMSSTEEPVRNTFKNTELGKIVLTVENNSGKKKRVLYRYKTKKSASF</sequence>
<dbReference type="GO" id="GO:0005737">
    <property type="term" value="C:cytoplasm"/>
    <property type="evidence" value="ECO:0007669"/>
    <property type="project" value="UniProtKB-SubCell"/>
</dbReference>
<dbReference type="PANTHER" id="PTHR45932">
    <property type="entry name" value="PATELLIN-1"/>
    <property type="match status" value="1"/>
</dbReference>
<feature type="compositionally biased region" description="Basic and acidic residues" evidence="10">
    <location>
        <begin position="117"/>
        <end position="141"/>
    </location>
</feature>
<reference evidence="13 14" key="1">
    <citation type="journal article" date="2014" name="PLoS ONE">
        <title>Global Analysis of Gene Expression Profiles in Physic Nut (Jatropha curcas L.) Seedlings Exposed to Salt Stress.</title>
        <authorList>
            <person name="Zhang L."/>
            <person name="Zhang C."/>
            <person name="Wu P."/>
            <person name="Chen Y."/>
            <person name="Li M."/>
            <person name="Jiang H."/>
            <person name="Wu G."/>
        </authorList>
    </citation>
    <scope>NUCLEOTIDE SEQUENCE [LARGE SCALE GENOMIC DNA]</scope>
    <source>
        <strain evidence="14">cv. GZQX0401</strain>
        <tissue evidence="13">Young leaves</tissue>
    </source>
</reference>
<keyword evidence="9" id="KW-0131">Cell cycle</keyword>
<dbReference type="InterPro" id="IPR036273">
    <property type="entry name" value="CRAL/TRIO_N_dom_sf"/>
</dbReference>
<evidence type="ECO:0000313" key="13">
    <source>
        <dbReference type="EMBL" id="KDP34841.1"/>
    </source>
</evidence>
<evidence type="ECO:0000256" key="1">
    <source>
        <dbReference type="ARBA" id="ARBA00004370"/>
    </source>
</evidence>
<organism evidence="13 14">
    <name type="scientific">Jatropha curcas</name>
    <name type="common">Barbados nut</name>
    <dbReference type="NCBI Taxonomy" id="180498"/>
    <lineage>
        <taxon>Eukaryota</taxon>
        <taxon>Viridiplantae</taxon>
        <taxon>Streptophyta</taxon>
        <taxon>Embryophyta</taxon>
        <taxon>Tracheophyta</taxon>
        <taxon>Spermatophyta</taxon>
        <taxon>Magnoliopsida</taxon>
        <taxon>eudicotyledons</taxon>
        <taxon>Gunneridae</taxon>
        <taxon>Pentapetalae</taxon>
        <taxon>rosids</taxon>
        <taxon>fabids</taxon>
        <taxon>Malpighiales</taxon>
        <taxon>Euphorbiaceae</taxon>
        <taxon>Crotonoideae</taxon>
        <taxon>Jatropheae</taxon>
        <taxon>Jatropha</taxon>
    </lineage>
</organism>
<feature type="region of interest" description="Disordered" evidence="10">
    <location>
        <begin position="100"/>
        <end position="141"/>
    </location>
</feature>
<name>A0A067KF41_JATCU</name>
<feature type="domain" description="GOLD" evidence="12">
    <location>
        <begin position="356"/>
        <end position="488"/>
    </location>
</feature>
<protein>
    <recommendedName>
        <fullName evidence="15">CRAL-TRIO domain-containing protein</fullName>
    </recommendedName>
</protein>
<dbReference type="GO" id="GO:0051301">
    <property type="term" value="P:cell division"/>
    <property type="evidence" value="ECO:0007669"/>
    <property type="project" value="UniProtKB-KW"/>
</dbReference>
<evidence type="ECO:0000259" key="11">
    <source>
        <dbReference type="PROSITE" id="PS50191"/>
    </source>
</evidence>
<evidence type="ECO:0000256" key="4">
    <source>
        <dbReference type="ARBA" id="ARBA00022448"/>
    </source>
</evidence>
<dbReference type="Pfam" id="PF03765">
    <property type="entry name" value="CRAL_TRIO_N"/>
    <property type="match status" value="1"/>
</dbReference>
<dbReference type="InterPro" id="IPR009038">
    <property type="entry name" value="GOLD_dom"/>
</dbReference>
<evidence type="ECO:0000256" key="8">
    <source>
        <dbReference type="ARBA" id="ARBA00023136"/>
    </source>
</evidence>
<evidence type="ECO:0008006" key="15">
    <source>
        <dbReference type="Google" id="ProtNLM"/>
    </source>
</evidence>
<proteinExistence type="inferred from homology"/>
<dbReference type="SUPFAM" id="SSF46938">
    <property type="entry name" value="CRAL/TRIO N-terminal domain"/>
    <property type="match status" value="1"/>
</dbReference>
<feature type="region of interest" description="Disordered" evidence="10">
    <location>
        <begin position="27"/>
        <end position="65"/>
    </location>
</feature>
<dbReference type="AlphaFoldDB" id="A0A067KF41"/>
<feature type="domain" description="CRAL-TRIO" evidence="11">
    <location>
        <begin position="205"/>
        <end position="380"/>
    </location>
</feature>
<evidence type="ECO:0000313" key="14">
    <source>
        <dbReference type="Proteomes" id="UP000027138"/>
    </source>
</evidence>
<dbReference type="SMART" id="SM01100">
    <property type="entry name" value="CRAL_TRIO_N"/>
    <property type="match status" value="1"/>
</dbReference>
<dbReference type="InterPro" id="IPR056794">
    <property type="entry name" value="PATL1-6_C_GOLD"/>
</dbReference>
<keyword evidence="7" id="KW-0446">Lipid-binding</keyword>
<accession>A0A067KF41</accession>
<feature type="compositionally biased region" description="Basic and acidic residues" evidence="10">
    <location>
        <begin position="100"/>
        <end position="111"/>
    </location>
</feature>
<dbReference type="SUPFAM" id="SSF52087">
    <property type="entry name" value="CRAL/TRIO domain"/>
    <property type="match status" value="1"/>
</dbReference>
<evidence type="ECO:0000256" key="10">
    <source>
        <dbReference type="SAM" id="MobiDB-lite"/>
    </source>
</evidence>
<keyword evidence="14" id="KW-1185">Reference proteome</keyword>
<gene>
    <name evidence="13" type="ORF">JCGZ_09129</name>
</gene>
<dbReference type="SMART" id="SM00516">
    <property type="entry name" value="SEC14"/>
    <property type="match status" value="1"/>
</dbReference>
<evidence type="ECO:0000256" key="7">
    <source>
        <dbReference type="ARBA" id="ARBA00023121"/>
    </source>
</evidence>
<dbReference type="InterPro" id="IPR044834">
    <property type="entry name" value="PATL"/>
</dbReference>
<comment type="similarity">
    <text evidence="3">Belongs to the patellin family.</text>
</comment>
<keyword evidence="8" id="KW-0472">Membrane</keyword>
<evidence type="ECO:0000256" key="2">
    <source>
        <dbReference type="ARBA" id="ARBA00004496"/>
    </source>
</evidence>
<dbReference type="CDD" id="cd00170">
    <property type="entry name" value="SEC14"/>
    <property type="match status" value="1"/>
</dbReference>
<evidence type="ECO:0000256" key="9">
    <source>
        <dbReference type="ARBA" id="ARBA00023306"/>
    </source>
</evidence>
<feature type="compositionally biased region" description="Basic and acidic residues" evidence="10">
    <location>
        <begin position="27"/>
        <end position="39"/>
    </location>
</feature>
<dbReference type="PANTHER" id="PTHR45932:SF2">
    <property type="entry name" value="PATELLIN-4"/>
    <property type="match status" value="1"/>
</dbReference>
<dbReference type="EMBL" id="KK914502">
    <property type="protein sequence ID" value="KDP34841.1"/>
    <property type="molecule type" value="Genomic_DNA"/>
</dbReference>
<dbReference type="OrthoDB" id="75724at2759"/>
<evidence type="ECO:0000256" key="6">
    <source>
        <dbReference type="ARBA" id="ARBA00022618"/>
    </source>
</evidence>
<evidence type="ECO:0000259" key="12">
    <source>
        <dbReference type="PROSITE" id="PS50866"/>
    </source>
</evidence>
<dbReference type="InterPro" id="IPR011074">
    <property type="entry name" value="CRAL/TRIO_N_dom"/>
</dbReference>
<keyword evidence="5" id="KW-0963">Cytoplasm</keyword>
<dbReference type="GO" id="GO:0016020">
    <property type="term" value="C:membrane"/>
    <property type="evidence" value="ECO:0007669"/>
    <property type="project" value="UniProtKB-SubCell"/>
</dbReference>
<dbReference type="InterPro" id="IPR001251">
    <property type="entry name" value="CRAL-TRIO_dom"/>
</dbReference>
<dbReference type="GO" id="GO:0008289">
    <property type="term" value="F:lipid binding"/>
    <property type="evidence" value="ECO:0007669"/>
    <property type="project" value="UniProtKB-KW"/>
</dbReference>